<name>A0AA39V1U7_9AGAR</name>
<proteinExistence type="predicted"/>
<dbReference type="Proteomes" id="UP001175228">
    <property type="component" value="Unassembled WGS sequence"/>
</dbReference>
<dbReference type="InterPro" id="IPR051678">
    <property type="entry name" value="AGP_Transferase"/>
</dbReference>
<keyword evidence="3" id="KW-1185">Reference proteome</keyword>
<dbReference type="SUPFAM" id="SSF56112">
    <property type="entry name" value="Protein kinase-like (PK-like)"/>
    <property type="match status" value="1"/>
</dbReference>
<dbReference type="EMBL" id="JAUEPU010000005">
    <property type="protein sequence ID" value="KAK0502170.1"/>
    <property type="molecule type" value="Genomic_DNA"/>
</dbReference>
<organism evidence="2 3">
    <name type="scientific">Armillaria luteobubalina</name>
    <dbReference type="NCBI Taxonomy" id="153913"/>
    <lineage>
        <taxon>Eukaryota</taxon>
        <taxon>Fungi</taxon>
        <taxon>Dikarya</taxon>
        <taxon>Basidiomycota</taxon>
        <taxon>Agaricomycotina</taxon>
        <taxon>Agaricomycetes</taxon>
        <taxon>Agaricomycetidae</taxon>
        <taxon>Agaricales</taxon>
        <taxon>Marasmiineae</taxon>
        <taxon>Physalacriaceae</taxon>
        <taxon>Armillaria</taxon>
    </lineage>
</organism>
<dbReference type="PANTHER" id="PTHR21310">
    <property type="entry name" value="AMINOGLYCOSIDE PHOSPHOTRANSFERASE-RELATED-RELATED"/>
    <property type="match status" value="1"/>
</dbReference>
<dbReference type="AlphaFoldDB" id="A0AA39V1U7"/>
<evidence type="ECO:0000313" key="3">
    <source>
        <dbReference type="Proteomes" id="UP001175228"/>
    </source>
</evidence>
<dbReference type="Pfam" id="PF01636">
    <property type="entry name" value="APH"/>
    <property type="match status" value="1"/>
</dbReference>
<protein>
    <recommendedName>
        <fullName evidence="1">Aminoglycoside phosphotransferase domain-containing protein</fullName>
    </recommendedName>
</protein>
<dbReference type="InterPro" id="IPR011009">
    <property type="entry name" value="Kinase-like_dom_sf"/>
</dbReference>
<dbReference type="InterPro" id="IPR002575">
    <property type="entry name" value="Aminoglycoside_PTrfase"/>
</dbReference>
<gene>
    <name evidence="2" type="ORF">EDD18DRAFT_1139563</name>
</gene>
<comment type="caution">
    <text evidence="2">The sequence shown here is derived from an EMBL/GenBank/DDBJ whole genome shotgun (WGS) entry which is preliminary data.</text>
</comment>
<feature type="domain" description="Aminoglycoside phosphotransferase" evidence="1">
    <location>
        <begin position="6"/>
        <end position="113"/>
    </location>
</feature>
<accession>A0AA39V1U7</accession>
<dbReference type="PANTHER" id="PTHR21310:SF15">
    <property type="entry name" value="AMINOGLYCOSIDE PHOSPHOTRANSFERASE DOMAIN-CONTAINING PROTEIN"/>
    <property type="match status" value="1"/>
</dbReference>
<evidence type="ECO:0000313" key="2">
    <source>
        <dbReference type="EMBL" id="KAK0502170.1"/>
    </source>
</evidence>
<sequence length="209" mass="23845">MRSSYNLVYVITFPDGRKWVARIPEPSCTDSRKIESMVGTMRLISEKTSLPLPIVHAYDSTQNNNLGYAYVLLSFIEGVPLSKIRTKPDALTDVYRRHIFQHVANSMAQLRVLEFDRIGELEFPGPDSSYTIGPLRKIEEGQVVHEIGLFPTALSYINEFASLLIDKYTESPPEYALYSLLRLLGLFLPDRRFDGPPFACRLLILTLRM</sequence>
<reference evidence="2" key="1">
    <citation type="submission" date="2023-06" db="EMBL/GenBank/DDBJ databases">
        <authorList>
            <consortium name="Lawrence Berkeley National Laboratory"/>
            <person name="Ahrendt S."/>
            <person name="Sahu N."/>
            <person name="Indic B."/>
            <person name="Wong-Bajracharya J."/>
            <person name="Merenyi Z."/>
            <person name="Ke H.-M."/>
            <person name="Monk M."/>
            <person name="Kocsube S."/>
            <person name="Drula E."/>
            <person name="Lipzen A."/>
            <person name="Balint B."/>
            <person name="Henrissat B."/>
            <person name="Andreopoulos B."/>
            <person name="Martin F.M."/>
            <person name="Harder C.B."/>
            <person name="Rigling D."/>
            <person name="Ford K.L."/>
            <person name="Foster G.D."/>
            <person name="Pangilinan J."/>
            <person name="Papanicolaou A."/>
            <person name="Barry K."/>
            <person name="LaButti K."/>
            <person name="Viragh M."/>
            <person name="Koriabine M."/>
            <person name="Yan M."/>
            <person name="Riley R."/>
            <person name="Champramary S."/>
            <person name="Plett K.L."/>
            <person name="Tsai I.J."/>
            <person name="Slot J."/>
            <person name="Sipos G."/>
            <person name="Plett J."/>
            <person name="Nagy L.G."/>
            <person name="Grigoriev I.V."/>
        </authorList>
    </citation>
    <scope>NUCLEOTIDE SEQUENCE</scope>
    <source>
        <strain evidence="2">HWK02</strain>
    </source>
</reference>
<evidence type="ECO:0000259" key="1">
    <source>
        <dbReference type="Pfam" id="PF01636"/>
    </source>
</evidence>